<feature type="compositionally biased region" description="Basic and acidic residues" evidence="3">
    <location>
        <begin position="470"/>
        <end position="493"/>
    </location>
</feature>
<protein>
    <recommendedName>
        <fullName evidence="4">tRNA-splicing endonuclease subunit Sen54 N-terminal domain-containing protein</fullName>
    </recommendedName>
</protein>
<feature type="domain" description="tRNA-splicing endonuclease subunit Sen54 N-terminal" evidence="4">
    <location>
        <begin position="64"/>
        <end position="130"/>
    </location>
</feature>
<feature type="region of interest" description="Disordered" evidence="3">
    <location>
        <begin position="34"/>
        <end position="60"/>
    </location>
</feature>
<evidence type="ECO:0000256" key="2">
    <source>
        <dbReference type="ARBA" id="ARBA00022694"/>
    </source>
</evidence>
<accession>A0A7M7NS91</accession>
<keyword evidence="2" id="KW-0819">tRNA processing</keyword>
<feature type="compositionally biased region" description="Basic and acidic residues" evidence="3">
    <location>
        <begin position="301"/>
        <end position="335"/>
    </location>
</feature>
<reference evidence="5" key="2">
    <citation type="submission" date="2021-01" db="UniProtKB">
        <authorList>
            <consortium name="EnsemblMetazoa"/>
        </authorList>
    </citation>
    <scope>IDENTIFICATION</scope>
</reference>
<feature type="compositionally biased region" description="Basic and acidic residues" evidence="3">
    <location>
        <begin position="344"/>
        <end position="356"/>
    </location>
</feature>
<dbReference type="InterPro" id="IPR024336">
    <property type="entry name" value="tRNA_splic_suSen54_N"/>
</dbReference>
<dbReference type="AlphaFoldDB" id="A0A7M7NS91"/>
<comment type="similarity">
    <text evidence="1">Belongs to the SEN54 family.</text>
</comment>
<feature type="compositionally biased region" description="Low complexity" evidence="3">
    <location>
        <begin position="219"/>
        <end position="231"/>
    </location>
</feature>
<feature type="region of interest" description="Disordered" evidence="3">
    <location>
        <begin position="213"/>
        <end position="233"/>
    </location>
</feature>
<feature type="compositionally biased region" description="Polar residues" evidence="3">
    <location>
        <begin position="287"/>
        <end position="300"/>
    </location>
</feature>
<dbReference type="EnsemblMetazoa" id="XM_030984862">
    <property type="protein sequence ID" value="XP_030840722"/>
    <property type="gene ID" value="LOC100890147"/>
</dbReference>
<evidence type="ECO:0000259" key="4">
    <source>
        <dbReference type="Pfam" id="PF12928"/>
    </source>
</evidence>
<dbReference type="Proteomes" id="UP000007110">
    <property type="component" value="Unassembled WGS sequence"/>
</dbReference>
<dbReference type="RefSeq" id="XP_030840722.1">
    <property type="nucleotide sequence ID" value="XM_030984862.1"/>
</dbReference>
<feature type="compositionally biased region" description="Basic and acidic residues" evidence="3">
    <location>
        <begin position="655"/>
        <end position="672"/>
    </location>
</feature>
<name>A0A7M7NS91_STRPU</name>
<feature type="compositionally biased region" description="Basic residues" evidence="3">
    <location>
        <begin position="276"/>
        <end position="286"/>
    </location>
</feature>
<feature type="region of interest" description="Disordered" evidence="3">
    <location>
        <begin position="247"/>
        <end position="525"/>
    </location>
</feature>
<feature type="region of interest" description="Disordered" evidence="3">
    <location>
        <begin position="643"/>
        <end position="675"/>
    </location>
</feature>
<organism evidence="5 6">
    <name type="scientific">Strongylocentrotus purpuratus</name>
    <name type="common">Purple sea urchin</name>
    <dbReference type="NCBI Taxonomy" id="7668"/>
    <lineage>
        <taxon>Eukaryota</taxon>
        <taxon>Metazoa</taxon>
        <taxon>Echinodermata</taxon>
        <taxon>Eleutherozoa</taxon>
        <taxon>Echinozoa</taxon>
        <taxon>Echinoidea</taxon>
        <taxon>Euechinoidea</taxon>
        <taxon>Echinacea</taxon>
        <taxon>Camarodonta</taxon>
        <taxon>Echinidea</taxon>
        <taxon>Strongylocentrotidae</taxon>
        <taxon>Strongylocentrotus</taxon>
    </lineage>
</organism>
<feature type="compositionally biased region" description="Basic and acidic residues" evidence="3">
    <location>
        <begin position="40"/>
        <end position="60"/>
    </location>
</feature>
<reference evidence="6" key="1">
    <citation type="submission" date="2015-02" db="EMBL/GenBank/DDBJ databases">
        <title>Genome sequencing for Strongylocentrotus purpuratus.</title>
        <authorList>
            <person name="Murali S."/>
            <person name="Liu Y."/>
            <person name="Vee V."/>
            <person name="English A."/>
            <person name="Wang M."/>
            <person name="Skinner E."/>
            <person name="Han Y."/>
            <person name="Muzny D.M."/>
            <person name="Worley K.C."/>
            <person name="Gibbs R.A."/>
        </authorList>
    </citation>
    <scope>NUCLEOTIDE SEQUENCE</scope>
</reference>
<proteinExistence type="inferred from homology"/>
<keyword evidence="6" id="KW-1185">Reference proteome</keyword>
<evidence type="ECO:0000313" key="5">
    <source>
        <dbReference type="EnsemblMetazoa" id="XP_030840722"/>
    </source>
</evidence>
<dbReference type="InterPro" id="IPR024337">
    <property type="entry name" value="tRNA_splic_suSen54"/>
</dbReference>
<dbReference type="Pfam" id="PF12928">
    <property type="entry name" value="tRNA_int_end_N2"/>
    <property type="match status" value="1"/>
</dbReference>
<evidence type="ECO:0000256" key="3">
    <source>
        <dbReference type="SAM" id="MobiDB-lite"/>
    </source>
</evidence>
<evidence type="ECO:0000256" key="1">
    <source>
        <dbReference type="ARBA" id="ARBA00005736"/>
    </source>
</evidence>
<sequence length="814" mass="91220">MASEFIFGAAAGGGPIKAFVLSAKDLVEHNHSQTVIPYRGPKEGHPDGSKKQDQQVERKREQRHELLRIQRVSRLGTLSVGEWEPDKELVVVKNHKGKFWRTMGYMLQGQKYLYPEEGLFLLEVGSMELQYGGTPLSVQRAYNLMIPTYIDKEHYRVYCNLMRLGYITTRHIESDVTDYEYRLRMHQYRHTQNLAYHKVQGWFQQLGNDEPMNSIWPDSDSNSESLSSTSSHQNWYKRNRMSAGYSNANTNSSYGREQSGCDSSEVGSAGEMSRAIKARQRSHRSPGKSNKQANMKNYKTCQKEEDKSGMNSDNVERRKDAGEGERCSKPTKMTDDEACTGTSRDCKQSEGHDGESPIKTCEFVEPMEPIDSTKPSKDTSDESSVYSDGPVYPDDDTGKGSGFEDMSISLLDFHKRRLTASSEDSSKKRKKMEMSGTESDSSRGGKAKFNFSSHLNVCPPLPPHSGRKACTLDDSGKDTPSDLDQESAKHDQNYRSSRKRVKQGLKEGKHHDRSVSSDLGLSDTASDTSVDLEEFLDMVVPMMQGEPEGPEINDIQAYLEYSHWNFDKITLPDIASSIKPAHLPFPSKELVPASIAAGRCIDNVATVKEKQLELTKLCNNNKKILAKSKKIIDVLEIIGDRKEKNQDSKTPSSDTTKEPDNWKEYKEKKQQEEQNLSDLMTSPVSHLWSGAVKPLLKPSDAKSTGHVLNKLQVIQGANLTCEHSGQRFSAPIVDSKIAFDVFLPDKKYKKTNPGQPNFCVVVCSEEDPVPELAAQLDLLMKAAPVPLVWGVVDNADINFYTLNDIELPVDITIG</sequence>
<dbReference type="PANTHER" id="PTHR21027:SF1">
    <property type="entry name" value="TRNA-SPLICING ENDONUCLEASE SUBUNIT SEN54"/>
    <property type="match status" value="1"/>
</dbReference>
<feature type="compositionally biased region" description="Polar residues" evidence="3">
    <location>
        <begin position="516"/>
        <end position="525"/>
    </location>
</feature>
<evidence type="ECO:0000313" key="6">
    <source>
        <dbReference type="Proteomes" id="UP000007110"/>
    </source>
</evidence>
<dbReference type="GeneID" id="100890147"/>
<feature type="compositionally biased region" description="Polar residues" evidence="3">
    <location>
        <begin position="247"/>
        <end position="266"/>
    </location>
</feature>
<feature type="compositionally biased region" description="Basic and acidic residues" evidence="3">
    <location>
        <begin position="504"/>
        <end position="515"/>
    </location>
</feature>
<dbReference type="GO" id="GO:0008033">
    <property type="term" value="P:tRNA processing"/>
    <property type="evidence" value="ECO:0007669"/>
    <property type="project" value="UniProtKB-KW"/>
</dbReference>
<dbReference type="PANTHER" id="PTHR21027">
    <property type="entry name" value="TRNA-SPLICING ENDONUCLEASE SUBUNIT SEN54"/>
    <property type="match status" value="1"/>
</dbReference>